<accession>A0A2A7NA60</accession>
<keyword evidence="3" id="KW-1185">Reference proteome</keyword>
<dbReference type="EMBL" id="PDCP01000009">
    <property type="protein sequence ID" value="PEG40673.1"/>
    <property type="molecule type" value="Genomic_DNA"/>
</dbReference>
<dbReference type="AlphaFoldDB" id="A0A2A7NA60"/>
<evidence type="ECO:0000313" key="4">
    <source>
        <dbReference type="Proteomes" id="UP000465302"/>
    </source>
</evidence>
<dbReference type="EMBL" id="BLKS01000001">
    <property type="protein sequence ID" value="GFG49352.1"/>
    <property type="molecule type" value="Genomic_DNA"/>
</dbReference>
<evidence type="ECO:0000313" key="2">
    <source>
        <dbReference type="EMBL" id="PEG40673.1"/>
    </source>
</evidence>
<gene>
    <name evidence="2" type="ORF">CQY20_07010</name>
    <name evidence="1" type="ORF">MAGR_07930</name>
</gene>
<name>A0A2A7NA60_MYCAG</name>
<reference evidence="1" key="3">
    <citation type="submission" date="2020-02" db="EMBL/GenBank/DDBJ databases">
        <authorList>
            <person name="Matsumoto Y."/>
            <person name="Motooka D."/>
            <person name="Nakamura S."/>
        </authorList>
    </citation>
    <scope>NUCLEOTIDE SEQUENCE</scope>
    <source>
        <strain evidence="1">JCM 6377</strain>
    </source>
</reference>
<dbReference type="RefSeq" id="WP_097939353.1">
    <property type="nucleotide sequence ID" value="NZ_BLKS01000001.1"/>
</dbReference>
<reference evidence="2 3" key="1">
    <citation type="submission" date="2017-10" db="EMBL/GenBank/DDBJ databases">
        <title>The new phylogeny of genus Mycobacterium.</title>
        <authorList>
            <person name="Tortoli E."/>
            <person name="Trovato A."/>
            <person name="Cirillo D.M."/>
        </authorList>
    </citation>
    <scope>NUCLEOTIDE SEQUENCE [LARGE SCALE GENOMIC DNA]</scope>
    <source>
        <strain evidence="2 3">CCUG37673</strain>
    </source>
</reference>
<dbReference type="Proteomes" id="UP000465302">
    <property type="component" value="Unassembled WGS sequence"/>
</dbReference>
<sequence>MTVVELPYTSAPEGIDGFPVSWWDPDAECTVVIARPSDDRGLWREYLAGAQRSYAKIGASQAIDVDATRLLRDTTLFWSMLDRKGKVVGGIRAIGPLTSPDQTHAVDEWAGQPSQPLVRKMIADRIPFGVVEMKTAWVTTDGDRNRRLTASLARTGCQVLAALDVQFGMATCAQHVLARWRSSGGVVAPIRSTPYPDERFRTKLMWWDRRTVANLATPDQTAKIVAEMENIHARLNEVSRYVRVGS</sequence>
<organism evidence="2 3">
    <name type="scientific">Mycolicibacterium agri</name>
    <name type="common">Mycobacterium agri</name>
    <dbReference type="NCBI Taxonomy" id="36811"/>
    <lineage>
        <taxon>Bacteria</taxon>
        <taxon>Bacillati</taxon>
        <taxon>Actinomycetota</taxon>
        <taxon>Actinomycetes</taxon>
        <taxon>Mycobacteriales</taxon>
        <taxon>Mycobacteriaceae</taxon>
        <taxon>Mycolicibacterium</taxon>
    </lineage>
</organism>
<proteinExistence type="predicted"/>
<dbReference type="Proteomes" id="UP000220914">
    <property type="component" value="Unassembled WGS sequence"/>
</dbReference>
<evidence type="ECO:0000313" key="3">
    <source>
        <dbReference type="Proteomes" id="UP000220914"/>
    </source>
</evidence>
<protein>
    <submittedName>
        <fullName evidence="2">Uncharacterized protein</fullName>
    </submittedName>
</protein>
<evidence type="ECO:0000313" key="1">
    <source>
        <dbReference type="EMBL" id="GFG49352.1"/>
    </source>
</evidence>
<dbReference type="OrthoDB" id="5175138at2"/>
<reference evidence="1 4" key="2">
    <citation type="journal article" date="2019" name="Emerg. Microbes Infect.">
        <title>Comprehensive subspecies identification of 175 nontuberculous mycobacteria species based on 7547 genomic profiles.</title>
        <authorList>
            <person name="Matsumoto Y."/>
            <person name="Kinjo T."/>
            <person name="Motooka D."/>
            <person name="Nabeya D."/>
            <person name="Jung N."/>
            <person name="Uechi K."/>
            <person name="Horii T."/>
            <person name="Iida T."/>
            <person name="Fujita J."/>
            <person name="Nakamura S."/>
        </authorList>
    </citation>
    <scope>NUCLEOTIDE SEQUENCE [LARGE SCALE GENOMIC DNA]</scope>
    <source>
        <strain evidence="1 4">JCM 6377</strain>
    </source>
</reference>
<comment type="caution">
    <text evidence="2">The sequence shown here is derived from an EMBL/GenBank/DDBJ whole genome shotgun (WGS) entry which is preliminary data.</text>
</comment>